<protein>
    <submittedName>
        <fullName evidence="1">Uncharacterized protein</fullName>
    </submittedName>
</protein>
<name>A0A2H0BL15_9BACT</name>
<accession>A0A2H0BL15</accession>
<evidence type="ECO:0000313" key="1">
    <source>
        <dbReference type="EMBL" id="PIP58321.1"/>
    </source>
</evidence>
<dbReference type="AlphaFoldDB" id="A0A2H0BL15"/>
<gene>
    <name evidence="1" type="ORF">COX02_00865</name>
</gene>
<evidence type="ECO:0000313" key="2">
    <source>
        <dbReference type="Proteomes" id="UP000229334"/>
    </source>
</evidence>
<comment type="caution">
    <text evidence="1">The sequence shown here is derived from an EMBL/GenBank/DDBJ whole genome shotgun (WGS) entry which is preliminary data.</text>
</comment>
<organism evidence="1 2">
    <name type="scientific">Candidatus Vogelbacteria bacterium CG22_combo_CG10-13_8_21_14_all_37_9</name>
    <dbReference type="NCBI Taxonomy" id="1975046"/>
    <lineage>
        <taxon>Bacteria</taxon>
        <taxon>Candidatus Vogeliibacteriota</taxon>
    </lineage>
</organism>
<reference evidence="1 2" key="1">
    <citation type="submission" date="2017-09" db="EMBL/GenBank/DDBJ databases">
        <title>Depth-based differentiation of microbial function through sediment-hosted aquifers and enrichment of novel symbionts in the deep terrestrial subsurface.</title>
        <authorList>
            <person name="Probst A.J."/>
            <person name="Ladd B."/>
            <person name="Jarett J.K."/>
            <person name="Geller-Mcgrath D.E."/>
            <person name="Sieber C.M."/>
            <person name="Emerson J.B."/>
            <person name="Anantharaman K."/>
            <person name="Thomas B.C."/>
            <person name="Malmstrom R."/>
            <person name="Stieglmeier M."/>
            <person name="Klingl A."/>
            <person name="Woyke T."/>
            <person name="Ryan C.M."/>
            <person name="Banfield J.F."/>
        </authorList>
    </citation>
    <scope>NUCLEOTIDE SEQUENCE [LARGE SCALE GENOMIC DNA]</scope>
    <source>
        <strain evidence="1">CG22_combo_CG10-13_8_21_14_all_37_9</strain>
    </source>
</reference>
<proteinExistence type="predicted"/>
<dbReference type="Proteomes" id="UP000229334">
    <property type="component" value="Unassembled WGS sequence"/>
</dbReference>
<sequence length="69" mass="8429">MSHRDLIREIYNEIQALNREIDIKIIRGYPYKQESKRHKFLTVQLNSLTRQKQNTWYQKASQLVSTFIF</sequence>
<dbReference type="EMBL" id="PCSX01000015">
    <property type="protein sequence ID" value="PIP58321.1"/>
    <property type="molecule type" value="Genomic_DNA"/>
</dbReference>